<evidence type="ECO:0000313" key="12">
    <source>
        <dbReference type="Proteomes" id="UP001237642"/>
    </source>
</evidence>
<dbReference type="EMBL" id="JAUIZM010000001">
    <property type="protein sequence ID" value="KAK1405110.1"/>
    <property type="molecule type" value="Genomic_DNA"/>
</dbReference>
<reference evidence="11" key="2">
    <citation type="submission" date="2023-05" db="EMBL/GenBank/DDBJ databases">
        <authorList>
            <person name="Schelkunov M.I."/>
        </authorList>
    </citation>
    <scope>NUCLEOTIDE SEQUENCE</scope>
    <source>
        <strain evidence="11">Hsosn_3</strain>
        <tissue evidence="11">Leaf</tissue>
    </source>
</reference>
<evidence type="ECO:0000313" key="11">
    <source>
        <dbReference type="EMBL" id="KAK1405110.1"/>
    </source>
</evidence>
<dbReference type="GO" id="GO:0008270">
    <property type="term" value="F:zinc ion binding"/>
    <property type="evidence" value="ECO:0007669"/>
    <property type="project" value="UniProtKB-KW"/>
</dbReference>
<dbReference type="PANTHER" id="PTHR22937:SF222">
    <property type="entry name" value="RING-TYPE E3 UBIQUITIN TRANSFERASE"/>
    <property type="match status" value="1"/>
</dbReference>
<feature type="compositionally biased region" description="Low complexity" evidence="9">
    <location>
        <begin position="347"/>
        <end position="358"/>
    </location>
</feature>
<accession>A0AAD8JIH0</accession>
<evidence type="ECO:0000256" key="5">
    <source>
        <dbReference type="ARBA" id="ARBA00022771"/>
    </source>
</evidence>
<gene>
    <name evidence="11" type="ORF">POM88_004715</name>
</gene>
<dbReference type="PANTHER" id="PTHR22937">
    <property type="entry name" value="E3 UBIQUITIN-PROTEIN LIGASE RNF165"/>
    <property type="match status" value="1"/>
</dbReference>
<evidence type="ECO:0000256" key="9">
    <source>
        <dbReference type="SAM" id="MobiDB-lite"/>
    </source>
</evidence>
<dbReference type="GO" id="GO:0005634">
    <property type="term" value="C:nucleus"/>
    <property type="evidence" value="ECO:0007669"/>
    <property type="project" value="TreeGrafter"/>
</dbReference>
<comment type="caution">
    <text evidence="11">The sequence shown here is derived from an EMBL/GenBank/DDBJ whole genome shotgun (WGS) entry which is preliminary data.</text>
</comment>
<evidence type="ECO:0000259" key="10">
    <source>
        <dbReference type="PROSITE" id="PS50089"/>
    </source>
</evidence>
<evidence type="ECO:0000256" key="1">
    <source>
        <dbReference type="ARBA" id="ARBA00000900"/>
    </source>
</evidence>
<dbReference type="CDD" id="cd16469">
    <property type="entry name" value="RING-H2_RNF24-like"/>
    <property type="match status" value="1"/>
</dbReference>
<evidence type="ECO:0000256" key="4">
    <source>
        <dbReference type="ARBA" id="ARBA00022723"/>
    </source>
</evidence>
<name>A0AAD8JIH0_9APIA</name>
<dbReference type="GO" id="GO:0061630">
    <property type="term" value="F:ubiquitin protein ligase activity"/>
    <property type="evidence" value="ECO:0007669"/>
    <property type="project" value="UniProtKB-EC"/>
</dbReference>
<comment type="catalytic activity">
    <reaction evidence="1">
        <text>S-ubiquitinyl-[E2 ubiquitin-conjugating enzyme]-L-cysteine + [acceptor protein]-L-lysine = [E2 ubiquitin-conjugating enzyme]-L-cysteine + N(6)-ubiquitinyl-[acceptor protein]-L-lysine.</text>
        <dbReference type="EC" id="2.3.2.27"/>
    </reaction>
</comment>
<evidence type="ECO:0000256" key="8">
    <source>
        <dbReference type="PROSITE-ProRule" id="PRU00175"/>
    </source>
</evidence>
<keyword evidence="7" id="KW-0862">Zinc</keyword>
<keyword evidence="6" id="KW-0833">Ubl conjugation pathway</keyword>
<feature type="compositionally biased region" description="Pro residues" evidence="9">
    <location>
        <begin position="319"/>
        <end position="330"/>
    </location>
</feature>
<dbReference type="InterPro" id="IPR013083">
    <property type="entry name" value="Znf_RING/FYVE/PHD"/>
</dbReference>
<feature type="region of interest" description="Disordered" evidence="9">
    <location>
        <begin position="298"/>
        <end position="366"/>
    </location>
</feature>
<reference evidence="11" key="1">
    <citation type="submission" date="2023-02" db="EMBL/GenBank/DDBJ databases">
        <title>Genome of toxic invasive species Heracleum sosnowskyi carries increased number of genes despite the absence of recent whole-genome duplications.</title>
        <authorList>
            <person name="Schelkunov M."/>
            <person name="Shtratnikova V."/>
            <person name="Makarenko M."/>
            <person name="Klepikova A."/>
            <person name="Omelchenko D."/>
            <person name="Novikova G."/>
            <person name="Obukhova E."/>
            <person name="Bogdanov V."/>
            <person name="Penin A."/>
            <person name="Logacheva M."/>
        </authorList>
    </citation>
    <scope>NUCLEOTIDE SEQUENCE</scope>
    <source>
        <strain evidence="11">Hsosn_3</strain>
        <tissue evidence="11">Leaf</tissue>
    </source>
</reference>
<keyword evidence="12" id="KW-1185">Reference proteome</keyword>
<keyword evidence="4" id="KW-0479">Metal-binding</keyword>
<dbReference type="SUPFAM" id="SSF57850">
    <property type="entry name" value="RING/U-box"/>
    <property type="match status" value="1"/>
</dbReference>
<proteinExistence type="predicted"/>
<dbReference type="Proteomes" id="UP001237642">
    <property type="component" value="Unassembled WGS sequence"/>
</dbReference>
<organism evidence="11 12">
    <name type="scientific">Heracleum sosnowskyi</name>
    <dbReference type="NCBI Taxonomy" id="360622"/>
    <lineage>
        <taxon>Eukaryota</taxon>
        <taxon>Viridiplantae</taxon>
        <taxon>Streptophyta</taxon>
        <taxon>Embryophyta</taxon>
        <taxon>Tracheophyta</taxon>
        <taxon>Spermatophyta</taxon>
        <taxon>Magnoliopsida</taxon>
        <taxon>eudicotyledons</taxon>
        <taxon>Gunneridae</taxon>
        <taxon>Pentapetalae</taxon>
        <taxon>asterids</taxon>
        <taxon>campanulids</taxon>
        <taxon>Apiales</taxon>
        <taxon>Apiaceae</taxon>
        <taxon>Apioideae</taxon>
        <taxon>apioid superclade</taxon>
        <taxon>Tordylieae</taxon>
        <taxon>Tordyliinae</taxon>
        <taxon>Heracleum</taxon>
    </lineage>
</organism>
<dbReference type="InterPro" id="IPR001841">
    <property type="entry name" value="Znf_RING"/>
</dbReference>
<keyword evidence="5 8" id="KW-0863">Zinc-finger</keyword>
<evidence type="ECO:0000256" key="2">
    <source>
        <dbReference type="ARBA" id="ARBA00012483"/>
    </source>
</evidence>
<evidence type="ECO:0000256" key="3">
    <source>
        <dbReference type="ARBA" id="ARBA00022679"/>
    </source>
</evidence>
<dbReference type="SMART" id="SM00184">
    <property type="entry name" value="RING"/>
    <property type="match status" value="1"/>
</dbReference>
<dbReference type="AlphaFoldDB" id="A0AAD8JIH0"/>
<dbReference type="EC" id="2.3.2.27" evidence="2"/>
<sequence>MGHRNIHYSGPMIDMEMDQQGQGQVNPYRSILNFPQPNAVLPAPGNGNNFDIHHLPEHHGSYGMTQYNVVQHQFPAGNINLAAPAASNNYNMYMAPSSSARGFPVRLNSGPHDQYLSSANHGMEFPTDVNGGNAHYIEGLGGSFKRKNAEFLPRNFQYYASAGASSSAAPVNARPVESDVGIMDATFAVTDGRGHDMSSVMDIGSHRSMRERSGAIGVSSLAPHNPNHLIRGHYPGQVFQAAATPWIDQQSNSNAGDAGALTWNQPHALPYIHGNFNGGCMETTNMGVQAYQVTANNRTPGTFLPPPPMLPGHFSLHHPSPPQPRPPLPPMQSVRGRSLELHSQVATSSRRPSTGGTSHANFHGSGDMSSRFMGSIRPAGVQIHRPQRRERILDASARQHNLHYLRVLPEDGVALLEFTEYHEVGDSVDNHRDMRLDIDHMSYEELLALGEQIGSVGSGLSEDYIVGHLKLKTFTPSLSSSNVEDTASVNQEPNFCVICQTEYKDEEKIGILDCGHEYHLECIKKWLLVKNSCPICKSAALTTGSKEE</sequence>
<feature type="domain" description="RING-type" evidence="10">
    <location>
        <begin position="496"/>
        <end position="537"/>
    </location>
</feature>
<keyword evidence="3" id="KW-0808">Transferase</keyword>
<dbReference type="PROSITE" id="PS50089">
    <property type="entry name" value="ZF_RING_2"/>
    <property type="match status" value="1"/>
</dbReference>
<evidence type="ECO:0000256" key="7">
    <source>
        <dbReference type="ARBA" id="ARBA00022833"/>
    </source>
</evidence>
<protein>
    <recommendedName>
        <fullName evidence="2">RING-type E3 ubiquitin transferase</fullName>
        <ecNumber evidence="2">2.3.2.27</ecNumber>
    </recommendedName>
</protein>
<dbReference type="InterPro" id="IPR045191">
    <property type="entry name" value="MBR1/2-like"/>
</dbReference>
<dbReference type="Pfam" id="PF13639">
    <property type="entry name" value="zf-RING_2"/>
    <property type="match status" value="1"/>
</dbReference>
<evidence type="ECO:0000256" key="6">
    <source>
        <dbReference type="ARBA" id="ARBA00022786"/>
    </source>
</evidence>
<dbReference type="Gene3D" id="3.30.40.10">
    <property type="entry name" value="Zinc/RING finger domain, C3HC4 (zinc finger)"/>
    <property type="match status" value="1"/>
</dbReference>